<dbReference type="PANTHER" id="PTHR35604:SF2">
    <property type="entry name" value="TRANSPOSASE INSH FOR INSERTION SEQUENCE ELEMENT IS5A-RELATED"/>
    <property type="match status" value="1"/>
</dbReference>
<keyword evidence="5" id="KW-1185">Reference proteome</keyword>
<evidence type="ECO:0000259" key="2">
    <source>
        <dbReference type="Pfam" id="PF01609"/>
    </source>
</evidence>
<organism evidence="4 5">
    <name type="scientific">Tigheibacillus jepli</name>
    <dbReference type="NCBI Taxonomy" id="3035914"/>
    <lineage>
        <taxon>Bacteria</taxon>
        <taxon>Bacillati</taxon>
        <taxon>Bacillota</taxon>
        <taxon>Bacilli</taxon>
        <taxon>Bacillales</taxon>
        <taxon>Bacillaceae</taxon>
        <taxon>Tigheibacillus</taxon>
    </lineage>
</organism>
<dbReference type="PANTHER" id="PTHR35604">
    <property type="entry name" value="TRANSPOSASE INSH FOR INSERTION SEQUENCE ELEMENT IS5A-RELATED"/>
    <property type="match status" value="1"/>
</dbReference>
<dbReference type="EMBL" id="JAROCA020000003">
    <property type="protein sequence ID" value="MDY0407115.1"/>
    <property type="molecule type" value="Genomic_DNA"/>
</dbReference>
<feature type="compositionally biased region" description="Basic and acidic residues" evidence="1">
    <location>
        <begin position="152"/>
        <end position="173"/>
    </location>
</feature>
<name>A0ABU5CLA5_9BACI</name>
<accession>A0ABU5CLA5</accession>
<evidence type="ECO:0000313" key="5">
    <source>
        <dbReference type="Proteomes" id="UP001228376"/>
    </source>
</evidence>
<reference evidence="4 5" key="1">
    <citation type="submission" date="2023-10" db="EMBL/GenBank/DDBJ databases">
        <title>179-bfca-hs.</title>
        <authorList>
            <person name="Miliotis G."/>
            <person name="Sengupta P."/>
            <person name="Hameed A."/>
            <person name="Chuvochina M."/>
            <person name="Mcdonagh F."/>
            <person name="Simpson A.C."/>
            <person name="Singh N.K."/>
            <person name="Rekha P.D."/>
            <person name="Raman K."/>
            <person name="Hugenholtz P."/>
            <person name="Venkateswaran K."/>
        </authorList>
    </citation>
    <scope>NUCLEOTIDE SEQUENCE [LARGE SCALE GENOMIC DNA]</scope>
    <source>
        <strain evidence="4 5">179-BFC-A-HS</strain>
    </source>
</reference>
<proteinExistence type="predicted"/>
<evidence type="ECO:0000259" key="3">
    <source>
        <dbReference type="Pfam" id="PF05598"/>
    </source>
</evidence>
<feature type="domain" description="Transposase IS4-like" evidence="2">
    <location>
        <begin position="176"/>
        <end position="412"/>
    </location>
</feature>
<gene>
    <name evidence="4" type="ORF">P5G51_018825</name>
</gene>
<dbReference type="Pfam" id="PF01609">
    <property type="entry name" value="DDE_Tnp_1"/>
    <property type="match status" value="1"/>
</dbReference>
<dbReference type="InterPro" id="IPR002559">
    <property type="entry name" value="Transposase_11"/>
</dbReference>
<dbReference type="RefSeq" id="WP_320385156.1">
    <property type="nucleotide sequence ID" value="NZ_JAROCA020000003.1"/>
</dbReference>
<sequence>MAIIPQMNLFSWTEIEELGDLDRLRLVIEYLPDDKLMRTLEKERKNGRDDYPIRVVWNTILAGVVFEHKSIESLIRELNRNAQLRWLCGIENGKVPPSYVYSRFMKKLIDNEDEIEAIFLTLVEQISEVLPDFGKSLAIDGKAIPSFANRKNKNEKEDGRRDTDADHGVKSYRGKREDGSTWEKIVRWFGYKLHLVVDAVYELPVFFSVTKASVPDINEAHKLLEKMKEKKQPALLENAETMAGDKGYDDTKFIANLWDDHGIKPVIDIRNMWKDGESTRLLGDYENITHNYKGNVYCHCPVTGKQQEMANGGFEKDRDTLKKLCPAKQYGVSCEGMTDCPVAQGIRIKLEEDRRIFTPIDRASYKWETEYNKRTAVERVNSRLDVSFGFENHTIRGLDKMKVRCGLALCIMLAMALGRIKENQPEKIRSLVS</sequence>
<protein>
    <submittedName>
        <fullName evidence="4">Transposase</fullName>
    </submittedName>
</protein>
<dbReference type="Pfam" id="PF05598">
    <property type="entry name" value="DUF772"/>
    <property type="match status" value="1"/>
</dbReference>
<dbReference type="InterPro" id="IPR008490">
    <property type="entry name" value="Transposase_InsH_N"/>
</dbReference>
<feature type="domain" description="Transposase InsH N-terminal" evidence="3">
    <location>
        <begin position="22"/>
        <end position="106"/>
    </location>
</feature>
<evidence type="ECO:0000313" key="4">
    <source>
        <dbReference type="EMBL" id="MDY0407115.1"/>
    </source>
</evidence>
<dbReference type="Proteomes" id="UP001228376">
    <property type="component" value="Unassembled WGS sequence"/>
</dbReference>
<evidence type="ECO:0000256" key="1">
    <source>
        <dbReference type="SAM" id="MobiDB-lite"/>
    </source>
</evidence>
<comment type="caution">
    <text evidence="4">The sequence shown here is derived from an EMBL/GenBank/DDBJ whole genome shotgun (WGS) entry which is preliminary data.</text>
</comment>
<feature type="region of interest" description="Disordered" evidence="1">
    <location>
        <begin position="149"/>
        <end position="173"/>
    </location>
</feature>